<proteinExistence type="predicted"/>
<sequence>MKKTIVLLCALALTAVAGYAQESRQDVSISGSANFAPQVNGNAVQKNTSMTLGFVASYRYMLTPRSALELNYGYAQNRQYYEVFGVNQGGIHTLQHEISGAYVYSRNYGNFNPFVEAGVGAMIFHPLLDAGTFQLDAKANTNIGALFGGGVAYEISPSFDIRAEYRAFLVKTPDFGLPGDVFKTNRYEVISSPSIGIAYHF</sequence>
<gene>
    <name evidence="4" type="ORF">GCM10011507_14830</name>
</gene>
<name>A0A916RSA3_9BACT</name>
<keyword evidence="5" id="KW-1185">Reference proteome</keyword>
<dbReference type="Pfam" id="PF13505">
    <property type="entry name" value="OMP_b-brl"/>
    <property type="match status" value="1"/>
</dbReference>
<reference evidence="4" key="2">
    <citation type="submission" date="2020-09" db="EMBL/GenBank/DDBJ databases">
        <authorList>
            <person name="Sun Q."/>
            <person name="Zhou Y."/>
        </authorList>
    </citation>
    <scope>NUCLEOTIDE SEQUENCE</scope>
    <source>
        <strain evidence="4">CGMCC 1.15447</strain>
    </source>
</reference>
<dbReference type="InterPro" id="IPR011250">
    <property type="entry name" value="OMP/PagP_B-barrel"/>
</dbReference>
<evidence type="ECO:0000256" key="2">
    <source>
        <dbReference type="SAM" id="SignalP"/>
    </source>
</evidence>
<feature type="chain" id="PRO_5036834285" description="Outer membrane protein beta-barrel domain-containing protein" evidence="2">
    <location>
        <begin position="21"/>
        <end position="201"/>
    </location>
</feature>
<reference evidence="4" key="1">
    <citation type="journal article" date="2014" name="Int. J. Syst. Evol. Microbiol.">
        <title>Complete genome sequence of Corynebacterium casei LMG S-19264T (=DSM 44701T), isolated from a smear-ripened cheese.</title>
        <authorList>
            <consortium name="US DOE Joint Genome Institute (JGI-PGF)"/>
            <person name="Walter F."/>
            <person name="Albersmeier A."/>
            <person name="Kalinowski J."/>
            <person name="Ruckert C."/>
        </authorList>
    </citation>
    <scope>NUCLEOTIDE SEQUENCE</scope>
    <source>
        <strain evidence="4">CGMCC 1.15447</strain>
    </source>
</reference>
<accession>A0A916RSA3</accession>
<organism evidence="4 5">
    <name type="scientific">Edaphobacter acidisoli</name>
    <dbReference type="NCBI Taxonomy" id="2040573"/>
    <lineage>
        <taxon>Bacteria</taxon>
        <taxon>Pseudomonadati</taxon>
        <taxon>Acidobacteriota</taxon>
        <taxon>Terriglobia</taxon>
        <taxon>Terriglobales</taxon>
        <taxon>Acidobacteriaceae</taxon>
        <taxon>Edaphobacter</taxon>
    </lineage>
</organism>
<feature type="signal peptide" evidence="2">
    <location>
        <begin position="1"/>
        <end position="20"/>
    </location>
</feature>
<dbReference type="EMBL" id="BMJB01000001">
    <property type="protein sequence ID" value="GGA64247.1"/>
    <property type="molecule type" value="Genomic_DNA"/>
</dbReference>
<comment type="caution">
    <text evidence="4">The sequence shown here is derived from an EMBL/GenBank/DDBJ whole genome shotgun (WGS) entry which is preliminary data.</text>
</comment>
<evidence type="ECO:0000256" key="1">
    <source>
        <dbReference type="ARBA" id="ARBA00022729"/>
    </source>
</evidence>
<dbReference type="SUPFAM" id="SSF56925">
    <property type="entry name" value="OMPA-like"/>
    <property type="match status" value="1"/>
</dbReference>
<protein>
    <recommendedName>
        <fullName evidence="3">Outer membrane protein beta-barrel domain-containing protein</fullName>
    </recommendedName>
</protein>
<evidence type="ECO:0000313" key="5">
    <source>
        <dbReference type="Proteomes" id="UP000648801"/>
    </source>
</evidence>
<dbReference type="Proteomes" id="UP000648801">
    <property type="component" value="Unassembled WGS sequence"/>
</dbReference>
<evidence type="ECO:0000259" key="3">
    <source>
        <dbReference type="Pfam" id="PF13505"/>
    </source>
</evidence>
<keyword evidence="1 2" id="KW-0732">Signal</keyword>
<evidence type="ECO:0000313" key="4">
    <source>
        <dbReference type="EMBL" id="GGA64247.1"/>
    </source>
</evidence>
<dbReference type="AlphaFoldDB" id="A0A916RSA3"/>
<dbReference type="RefSeq" id="WP_188758598.1">
    <property type="nucleotide sequence ID" value="NZ_BMJB01000001.1"/>
</dbReference>
<feature type="domain" description="Outer membrane protein beta-barrel" evidence="3">
    <location>
        <begin position="7"/>
        <end position="200"/>
    </location>
</feature>
<dbReference type="InterPro" id="IPR027385">
    <property type="entry name" value="Beta-barrel_OMP"/>
</dbReference>
<dbReference type="Gene3D" id="2.40.160.20">
    <property type="match status" value="1"/>
</dbReference>